<evidence type="ECO:0000256" key="1">
    <source>
        <dbReference type="SAM" id="MobiDB-lite"/>
    </source>
</evidence>
<proteinExistence type="predicted"/>
<feature type="region of interest" description="Disordered" evidence="1">
    <location>
        <begin position="114"/>
        <end position="137"/>
    </location>
</feature>
<protein>
    <submittedName>
        <fullName evidence="2">Uncharacterized protein</fullName>
    </submittedName>
</protein>
<dbReference type="AlphaFoldDB" id="A0AAE1E902"/>
<name>A0AAE1E902_9GAST</name>
<comment type="caution">
    <text evidence="2">The sequence shown here is derived from an EMBL/GenBank/DDBJ whole genome shotgun (WGS) entry which is preliminary data.</text>
</comment>
<sequence>MSTHEKRSSRVDSGRAILVGLGQLLIMLGQKIFFSLRLSPGRDFPGGRIERRSSSDSCSSAPLVWDDRRPSPAAFPEGRPDGRPDPGLLPERLPGAVLAAVLMIAGALSADVWDQDADTPSDGPPRDCPGRRLHAPV</sequence>
<keyword evidence="3" id="KW-1185">Reference proteome</keyword>
<evidence type="ECO:0000313" key="3">
    <source>
        <dbReference type="Proteomes" id="UP001283361"/>
    </source>
</evidence>
<organism evidence="2 3">
    <name type="scientific">Elysia crispata</name>
    <name type="common">lettuce slug</name>
    <dbReference type="NCBI Taxonomy" id="231223"/>
    <lineage>
        <taxon>Eukaryota</taxon>
        <taxon>Metazoa</taxon>
        <taxon>Spiralia</taxon>
        <taxon>Lophotrochozoa</taxon>
        <taxon>Mollusca</taxon>
        <taxon>Gastropoda</taxon>
        <taxon>Heterobranchia</taxon>
        <taxon>Euthyneura</taxon>
        <taxon>Panpulmonata</taxon>
        <taxon>Sacoglossa</taxon>
        <taxon>Placobranchoidea</taxon>
        <taxon>Plakobranchidae</taxon>
        <taxon>Elysia</taxon>
    </lineage>
</organism>
<dbReference type="Proteomes" id="UP001283361">
    <property type="component" value="Unassembled WGS sequence"/>
</dbReference>
<reference evidence="2" key="1">
    <citation type="journal article" date="2023" name="G3 (Bethesda)">
        <title>A reference genome for the long-term kleptoplast-retaining sea slug Elysia crispata morphotype clarki.</title>
        <authorList>
            <person name="Eastman K.E."/>
            <person name="Pendleton A.L."/>
            <person name="Shaikh M.A."/>
            <person name="Suttiyut T."/>
            <person name="Ogas R."/>
            <person name="Tomko P."/>
            <person name="Gavelis G."/>
            <person name="Widhalm J.R."/>
            <person name="Wisecaver J.H."/>
        </authorList>
    </citation>
    <scope>NUCLEOTIDE SEQUENCE</scope>
    <source>
        <strain evidence="2">ECLA1</strain>
    </source>
</reference>
<gene>
    <name evidence="2" type="ORF">RRG08_062886</name>
</gene>
<accession>A0AAE1E902</accession>
<dbReference type="EMBL" id="JAWDGP010000770">
    <property type="protein sequence ID" value="KAK3797338.1"/>
    <property type="molecule type" value="Genomic_DNA"/>
</dbReference>
<evidence type="ECO:0000313" key="2">
    <source>
        <dbReference type="EMBL" id="KAK3797338.1"/>
    </source>
</evidence>
<feature type="region of interest" description="Disordered" evidence="1">
    <location>
        <begin position="44"/>
        <end position="90"/>
    </location>
</feature>